<dbReference type="EMBL" id="GGEC01085912">
    <property type="protein sequence ID" value="MBX66396.1"/>
    <property type="molecule type" value="Transcribed_RNA"/>
</dbReference>
<protein>
    <submittedName>
        <fullName evidence="1">Uncharacterized protein</fullName>
    </submittedName>
</protein>
<proteinExistence type="predicted"/>
<dbReference type="AlphaFoldDB" id="A0A2P2QHF8"/>
<sequence>MSNDRSSALLLHLKCMVLPSAGRTHQCTTSIFQKIFSILKANVMITCLLVHLLGERIFY</sequence>
<name>A0A2P2QHF8_RHIMU</name>
<accession>A0A2P2QHF8</accession>
<reference evidence="1" key="1">
    <citation type="submission" date="2018-02" db="EMBL/GenBank/DDBJ databases">
        <title>Rhizophora mucronata_Transcriptome.</title>
        <authorList>
            <person name="Meera S.P."/>
            <person name="Sreeshan A."/>
            <person name="Augustine A."/>
        </authorList>
    </citation>
    <scope>NUCLEOTIDE SEQUENCE</scope>
    <source>
        <tissue evidence="1">Leaf</tissue>
    </source>
</reference>
<evidence type="ECO:0000313" key="1">
    <source>
        <dbReference type="EMBL" id="MBX66396.1"/>
    </source>
</evidence>
<organism evidence="1">
    <name type="scientific">Rhizophora mucronata</name>
    <name type="common">Asiatic mangrove</name>
    <dbReference type="NCBI Taxonomy" id="61149"/>
    <lineage>
        <taxon>Eukaryota</taxon>
        <taxon>Viridiplantae</taxon>
        <taxon>Streptophyta</taxon>
        <taxon>Embryophyta</taxon>
        <taxon>Tracheophyta</taxon>
        <taxon>Spermatophyta</taxon>
        <taxon>Magnoliopsida</taxon>
        <taxon>eudicotyledons</taxon>
        <taxon>Gunneridae</taxon>
        <taxon>Pentapetalae</taxon>
        <taxon>rosids</taxon>
        <taxon>fabids</taxon>
        <taxon>Malpighiales</taxon>
        <taxon>Rhizophoraceae</taxon>
        <taxon>Rhizophora</taxon>
    </lineage>
</organism>